<organism evidence="2 3">
    <name type="scientific">Ligilactobacillus ruminis SPM0211</name>
    <dbReference type="NCBI Taxonomy" id="1040964"/>
    <lineage>
        <taxon>Bacteria</taxon>
        <taxon>Bacillati</taxon>
        <taxon>Bacillota</taxon>
        <taxon>Bacilli</taxon>
        <taxon>Lactobacillales</taxon>
        <taxon>Lactobacillaceae</taxon>
        <taxon>Ligilactobacillus</taxon>
    </lineage>
</organism>
<evidence type="ECO:0000313" key="2">
    <source>
        <dbReference type="EMBL" id="EGM52850.1"/>
    </source>
</evidence>
<reference evidence="2 3" key="1">
    <citation type="journal article" date="2011" name="J. Bacteriol.">
        <title>Genome Sequence of Lactobacillus ruminis SPM0211, Isolated from a Fecal Sample from a Healthy Korean.</title>
        <authorList>
            <person name="Lee S."/>
            <person name="Cho Y.J."/>
            <person name="Lee A.H."/>
            <person name="Chun J."/>
            <person name="Ha N.J."/>
            <person name="Ko G."/>
        </authorList>
    </citation>
    <scope>NUCLEOTIDE SEQUENCE [LARGE SCALE GENOMIC DNA]</scope>
    <source>
        <strain evidence="2 3">SPM0211</strain>
    </source>
</reference>
<evidence type="ECO:0000313" key="3">
    <source>
        <dbReference type="Proteomes" id="UP000002971"/>
    </source>
</evidence>
<comment type="caution">
    <text evidence="2">The sequence shown here is derived from an EMBL/GenBank/DDBJ whole genome shotgun (WGS) entry which is preliminary data.</text>
</comment>
<proteinExistence type="predicted"/>
<dbReference type="EMBL" id="AFOJ01000003">
    <property type="protein sequence ID" value="EGM52850.1"/>
    <property type="molecule type" value="Genomic_DNA"/>
</dbReference>
<evidence type="ECO:0000256" key="1">
    <source>
        <dbReference type="SAM" id="MobiDB-lite"/>
    </source>
</evidence>
<accession>F7QZD1</accession>
<name>F7QZD1_9LACO</name>
<gene>
    <name evidence="2" type="ORF">LRU_00785</name>
</gene>
<feature type="compositionally biased region" description="Polar residues" evidence="1">
    <location>
        <begin position="7"/>
        <end position="20"/>
    </location>
</feature>
<protein>
    <submittedName>
        <fullName evidence="2">Uncharacterized protein</fullName>
    </submittedName>
</protein>
<dbReference type="Proteomes" id="UP000002971">
    <property type="component" value="Unassembled WGS sequence"/>
</dbReference>
<sequence length="46" mass="5535">MRRKPTAKTTCNKTTISPSQKPERYLPEKERFTKYTILPPYFLIFL</sequence>
<feature type="region of interest" description="Disordered" evidence="1">
    <location>
        <begin position="1"/>
        <end position="23"/>
    </location>
</feature>
<dbReference type="AlphaFoldDB" id="F7QZD1"/>